<gene>
    <name evidence="2" type="ORF">g.95416</name>
</gene>
<reference evidence="2" key="1">
    <citation type="submission" date="2018-04" db="EMBL/GenBank/DDBJ databases">
        <title>Transcriptome of Schizaphis graminum biotype I.</title>
        <authorList>
            <person name="Scully E.D."/>
            <person name="Geib S.M."/>
            <person name="Palmer N.A."/>
            <person name="Koch K."/>
            <person name="Bradshaw J."/>
            <person name="Heng-Moss T."/>
            <person name="Sarath G."/>
        </authorList>
    </citation>
    <scope>NUCLEOTIDE SEQUENCE</scope>
</reference>
<feature type="compositionally biased region" description="Polar residues" evidence="1">
    <location>
        <begin position="221"/>
        <end position="254"/>
    </location>
</feature>
<proteinExistence type="predicted"/>
<organism evidence="2">
    <name type="scientific">Schizaphis graminum</name>
    <name type="common">Green bug aphid</name>
    <dbReference type="NCBI Taxonomy" id="13262"/>
    <lineage>
        <taxon>Eukaryota</taxon>
        <taxon>Metazoa</taxon>
        <taxon>Ecdysozoa</taxon>
        <taxon>Arthropoda</taxon>
        <taxon>Hexapoda</taxon>
        <taxon>Insecta</taxon>
        <taxon>Pterygota</taxon>
        <taxon>Neoptera</taxon>
        <taxon>Paraneoptera</taxon>
        <taxon>Hemiptera</taxon>
        <taxon>Sternorrhyncha</taxon>
        <taxon>Aphidomorpha</taxon>
        <taxon>Aphidoidea</taxon>
        <taxon>Aphididae</taxon>
        <taxon>Aphidini</taxon>
        <taxon>Schizaphis</taxon>
    </lineage>
</organism>
<feature type="region of interest" description="Disordered" evidence="1">
    <location>
        <begin position="207"/>
        <end position="254"/>
    </location>
</feature>
<evidence type="ECO:0000256" key="1">
    <source>
        <dbReference type="SAM" id="MobiDB-lite"/>
    </source>
</evidence>
<feature type="compositionally biased region" description="Acidic residues" evidence="1">
    <location>
        <begin position="1"/>
        <end position="10"/>
    </location>
</feature>
<sequence length="274" mass="29405">MMNSTNEDDVTTPGASEPQGSAVVSGSGVYTGSQVAGSSRSSSDHREGTGVASLAPATQPTTSAEIGVSQAGTSKLCDKLKAAKSVKKSSTQEAFASLKSTIEQQYKTINGILKATDHLQSCKEKSRSPVILEAIKQVTGATENLRTLTESLHSAFYEAEIALTRETYDQKSGTDVVTPALAETRAAIIELRAIMEKQGALLEGLSKQVERQHQQRPAEARTSSTDAPTRNAWKNTDKPQNPLDQPQCSSQSTGVRRLFSQGMPIYLKKIFKKT</sequence>
<name>A0A2S2PRV6_SCHGA</name>
<evidence type="ECO:0000313" key="2">
    <source>
        <dbReference type="EMBL" id="MBY32074.1"/>
    </source>
</evidence>
<feature type="compositionally biased region" description="Basic and acidic residues" evidence="1">
    <location>
        <begin position="208"/>
        <end position="219"/>
    </location>
</feature>
<accession>A0A2S2PRV6</accession>
<feature type="region of interest" description="Disordered" evidence="1">
    <location>
        <begin position="1"/>
        <end position="69"/>
    </location>
</feature>
<protein>
    <submittedName>
        <fullName evidence="2">Uncharacterized protein</fullName>
    </submittedName>
</protein>
<dbReference type="AlphaFoldDB" id="A0A2S2PRV6"/>
<dbReference type="EMBL" id="GGMR01019455">
    <property type="protein sequence ID" value="MBY32074.1"/>
    <property type="molecule type" value="Transcribed_RNA"/>
</dbReference>
<feature type="compositionally biased region" description="Polar residues" evidence="1">
    <location>
        <begin position="18"/>
        <end position="37"/>
    </location>
</feature>